<dbReference type="Pfam" id="PF00348">
    <property type="entry name" value="polyprenyl_synt"/>
    <property type="match status" value="1"/>
</dbReference>
<sequence>MRIVDDILDVTKSSEELGKTAGKDMASDKTTYPKLLGLEKSRGCILMQGNNFFQDLIKRRQHHFYTWPIILPIDRTEVRWEQEELLAL</sequence>
<dbReference type="HOGENOM" id="CLU_2472836_0_0_1"/>
<dbReference type="EnsemblPlants" id="OMERI05G06960.1">
    <property type="protein sequence ID" value="OMERI05G06960.1"/>
    <property type="gene ID" value="OMERI05G06960"/>
</dbReference>
<dbReference type="GO" id="GO:0008299">
    <property type="term" value="P:isoprenoid biosynthetic process"/>
    <property type="evidence" value="ECO:0007669"/>
    <property type="project" value="InterPro"/>
</dbReference>
<evidence type="ECO:0000256" key="1">
    <source>
        <dbReference type="ARBA" id="ARBA00001946"/>
    </source>
</evidence>
<dbReference type="GO" id="GO:0004311">
    <property type="term" value="F:geranylgeranyl diphosphate synthase activity"/>
    <property type="evidence" value="ECO:0007669"/>
    <property type="project" value="TreeGrafter"/>
</dbReference>
<proteinExistence type="inferred from homology"/>
<keyword evidence="6" id="KW-1185">Reference proteome</keyword>
<dbReference type="AlphaFoldDB" id="A0A0E0DNJ2"/>
<dbReference type="InterPro" id="IPR008949">
    <property type="entry name" value="Isoprenoid_synthase_dom_sf"/>
</dbReference>
<comment type="cofactor">
    <cofactor evidence="1">
        <name>Mg(2+)</name>
        <dbReference type="ChEBI" id="CHEBI:18420"/>
    </cofactor>
</comment>
<evidence type="ECO:0000256" key="3">
    <source>
        <dbReference type="ARBA" id="ARBA00022723"/>
    </source>
</evidence>
<evidence type="ECO:0000256" key="2">
    <source>
        <dbReference type="ARBA" id="ARBA00006706"/>
    </source>
</evidence>
<dbReference type="STRING" id="40149.A0A0E0DNJ2"/>
<dbReference type="PANTHER" id="PTHR43281">
    <property type="entry name" value="FARNESYL DIPHOSPHATE SYNTHASE"/>
    <property type="match status" value="1"/>
</dbReference>
<evidence type="ECO:0000256" key="4">
    <source>
        <dbReference type="ARBA" id="ARBA00022842"/>
    </source>
</evidence>
<dbReference type="SUPFAM" id="SSF48576">
    <property type="entry name" value="Terpenoid synthases"/>
    <property type="match status" value="1"/>
</dbReference>
<organism evidence="5">
    <name type="scientific">Oryza meridionalis</name>
    <dbReference type="NCBI Taxonomy" id="40149"/>
    <lineage>
        <taxon>Eukaryota</taxon>
        <taxon>Viridiplantae</taxon>
        <taxon>Streptophyta</taxon>
        <taxon>Embryophyta</taxon>
        <taxon>Tracheophyta</taxon>
        <taxon>Spermatophyta</taxon>
        <taxon>Magnoliopsida</taxon>
        <taxon>Liliopsida</taxon>
        <taxon>Poales</taxon>
        <taxon>Poaceae</taxon>
        <taxon>BOP clade</taxon>
        <taxon>Oryzoideae</taxon>
        <taxon>Oryzeae</taxon>
        <taxon>Oryzinae</taxon>
        <taxon>Oryza</taxon>
    </lineage>
</organism>
<name>A0A0E0DNJ2_9ORYZ</name>
<reference evidence="5" key="2">
    <citation type="submission" date="2018-05" db="EMBL/GenBank/DDBJ databases">
        <title>OmerRS3 (Oryza meridionalis Reference Sequence Version 3).</title>
        <authorList>
            <person name="Zhang J."/>
            <person name="Kudrna D."/>
            <person name="Lee S."/>
            <person name="Talag J."/>
            <person name="Welchert J."/>
            <person name="Wing R.A."/>
        </authorList>
    </citation>
    <scope>NUCLEOTIDE SEQUENCE [LARGE SCALE GENOMIC DNA]</scope>
    <source>
        <strain evidence="5">cv. OR44</strain>
    </source>
</reference>
<keyword evidence="4" id="KW-0460">Magnesium</keyword>
<evidence type="ECO:0000313" key="6">
    <source>
        <dbReference type="Proteomes" id="UP000008021"/>
    </source>
</evidence>
<dbReference type="GO" id="GO:0046872">
    <property type="term" value="F:metal ion binding"/>
    <property type="evidence" value="ECO:0007669"/>
    <property type="project" value="UniProtKB-KW"/>
</dbReference>
<evidence type="ECO:0000313" key="5">
    <source>
        <dbReference type="EnsemblPlants" id="OMERI05G06960.1"/>
    </source>
</evidence>
<dbReference type="PANTHER" id="PTHR43281:SF24">
    <property type="entry name" value="OS07G0580900 PROTEIN"/>
    <property type="match status" value="1"/>
</dbReference>
<keyword evidence="3" id="KW-0479">Metal-binding</keyword>
<reference evidence="5" key="1">
    <citation type="submission" date="2015-04" db="UniProtKB">
        <authorList>
            <consortium name="EnsemblPlants"/>
        </authorList>
    </citation>
    <scope>IDENTIFICATION</scope>
</reference>
<dbReference type="Gene3D" id="1.10.600.10">
    <property type="entry name" value="Farnesyl Diphosphate Synthase"/>
    <property type="match status" value="1"/>
</dbReference>
<dbReference type="Gramene" id="OMERI05G06960.1">
    <property type="protein sequence ID" value="OMERI05G06960.1"/>
    <property type="gene ID" value="OMERI05G06960"/>
</dbReference>
<dbReference type="InterPro" id="IPR000092">
    <property type="entry name" value="Polyprenyl_synt"/>
</dbReference>
<accession>A0A0E0DNJ2</accession>
<comment type="similarity">
    <text evidence="2">Belongs to the FPP/GGPP synthase family.</text>
</comment>
<protein>
    <submittedName>
        <fullName evidence="5">Uncharacterized protein</fullName>
    </submittedName>
</protein>
<dbReference type="Proteomes" id="UP000008021">
    <property type="component" value="Chromosome 5"/>
</dbReference>